<dbReference type="InterPro" id="IPR036964">
    <property type="entry name" value="RASGEF_cat_dom_sf"/>
</dbReference>
<dbReference type="SUPFAM" id="SSF46785">
    <property type="entry name" value="Winged helix' DNA-binding domain"/>
    <property type="match status" value="1"/>
</dbReference>
<dbReference type="Pfam" id="PF00617">
    <property type="entry name" value="RasGEF"/>
    <property type="match status" value="1"/>
</dbReference>
<dbReference type="InterPro" id="IPR000591">
    <property type="entry name" value="DEP_dom"/>
</dbReference>
<dbReference type="GO" id="GO:0005886">
    <property type="term" value="C:plasma membrane"/>
    <property type="evidence" value="ECO:0000318"/>
    <property type="project" value="GO_Central"/>
</dbReference>
<dbReference type="EMBL" id="DS469647">
    <property type="protein sequence ID" value="EDO37398.1"/>
    <property type="molecule type" value="Genomic_DNA"/>
</dbReference>
<feature type="domain" description="Ras-GEF" evidence="3">
    <location>
        <begin position="728"/>
        <end position="965"/>
    </location>
</feature>
<keyword evidence="1 2" id="KW-0344">Guanine-nucleotide releasing factor</keyword>
<dbReference type="InterPro" id="IPR008937">
    <property type="entry name" value="Ras-like_GEF"/>
</dbReference>
<dbReference type="PRINTS" id="PR00103">
    <property type="entry name" value="CAMPKINASE"/>
</dbReference>
<dbReference type="PROSITE" id="PS50042">
    <property type="entry name" value="CNMP_BINDING_3"/>
    <property type="match status" value="2"/>
</dbReference>
<evidence type="ECO:0008006" key="8">
    <source>
        <dbReference type="Google" id="ProtNLM"/>
    </source>
</evidence>
<dbReference type="Gene3D" id="1.10.8.1240">
    <property type="match status" value="1"/>
</dbReference>
<feature type="domain" description="Cyclic nucleotide-binding" evidence="4">
    <location>
        <begin position="14"/>
        <end position="118"/>
    </location>
</feature>
<dbReference type="Proteomes" id="UP000001593">
    <property type="component" value="Unassembled WGS sequence"/>
</dbReference>
<dbReference type="OMA" id="CVRLCCV"/>
<dbReference type="PhylomeDB" id="A7SFW1"/>
<dbReference type="InterPro" id="IPR001895">
    <property type="entry name" value="RASGEF_cat_dom"/>
</dbReference>
<dbReference type="GO" id="GO:0005085">
    <property type="term" value="F:guanyl-nucleotide exchange factor activity"/>
    <property type="evidence" value="ECO:0000318"/>
    <property type="project" value="GO_Central"/>
</dbReference>
<dbReference type="InParanoid" id="A7SFW1"/>
<dbReference type="CDD" id="cd00038">
    <property type="entry name" value="CAP_ED"/>
    <property type="match status" value="2"/>
</dbReference>
<dbReference type="CDD" id="cd00155">
    <property type="entry name" value="RasGEF"/>
    <property type="match status" value="1"/>
</dbReference>
<evidence type="ECO:0000256" key="2">
    <source>
        <dbReference type="PROSITE-ProRule" id="PRU00168"/>
    </source>
</evidence>
<dbReference type="InterPro" id="IPR000595">
    <property type="entry name" value="cNMP-bd_dom"/>
</dbReference>
<keyword evidence="7" id="KW-1185">Reference proteome</keyword>
<dbReference type="SMART" id="SM00147">
    <property type="entry name" value="RasGEF"/>
    <property type="match status" value="1"/>
</dbReference>
<evidence type="ECO:0000259" key="3">
    <source>
        <dbReference type="PROSITE" id="PS50009"/>
    </source>
</evidence>
<dbReference type="GO" id="GO:0007265">
    <property type="term" value="P:Ras protein signal transduction"/>
    <property type="evidence" value="ECO:0000318"/>
    <property type="project" value="GO_Central"/>
</dbReference>
<dbReference type="AlphaFoldDB" id="A7SFW1"/>
<dbReference type="SUPFAM" id="SSF48366">
    <property type="entry name" value="Ras GEF"/>
    <property type="match status" value="1"/>
</dbReference>
<reference evidence="6 7" key="1">
    <citation type="journal article" date="2007" name="Science">
        <title>Sea anemone genome reveals ancestral eumetazoan gene repertoire and genomic organization.</title>
        <authorList>
            <person name="Putnam N.H."/>
            <person name="Srivastava M."/>
            <person name="Hellsten U."/>
            <person name="Dirks B."/>
            <person name="Chapman J."/>
            <person name="Salamov A."/>
            <person name="Terry A."/>
            <person name="Shapiro H."/>
            <person name="Lindquist E."/>
            <person name="Kapitonov V.V."/>
            <person name="Jurka J."/>
            <person name="Genikhovich G."/>
            <person name="Grigoriev I.V."/>
            <person name="Lucas S.M."/>
            <person name="Steele R.E."/>
            <person name="Finnerty J.R."/>
            <person name="Technau U."/>
            <person name="Martindale M.Q."/>
            <person name="Rokhsar D.S."/>
        </authorList>
    </citation>
    <scope>NUCLEOTIDE SEQUENCE [LARGE SCALE GENOMIC DNA]</scope>
    <source>
        <strain evidence="7">CH2 X CH6</strain>
    </source>
</reference>
<protein>
    <recommendedName>
        <fullName evidence="8">Rap guanine nucleotide exchange factor 4</fullName>
    </recommendedName>
</protein>
<dbReference type="eggNOG" id="KOG2378">
    <property type="taxonomic scope" value="Eukaryota"/>
</dbReference>
<dbReference type="SUPFAM" id="SSF51206">
    <property type="entry name" value="cAMP-binding domain-like"/>
    <property type="match status" value="2"/>
</dbReference>
<evidence type="ECO:0000259" key="5">
    <source>
        <dbReference type="PROSITE" id="PS50186"/>
    </source>
</evidence>
<dbReference type="PROSITE" id="PS50186">
    <property type="entry name" value="DEP"/>
    <property type="match status" value="1"/>
</dbReference>
<dbReference type="PANTHER" id="PTHR23113:SF327">
    <property type="entry name" value="EXCHANGE PROTEIN DIRECTLY ACTIVATED BY CAMP, ISOFORM E"/>
    <property type="match status" value="1"/>
</dbReference>
<evidence type="ECO:0000256" key="1">
    <source>
        <dbReference type="ARBA" id="ARBA00022658"/>
    </source>
</evidence>
<dbReference type="FunCoup" id="A7SFW1">
    <property type="interactions" value="90"/>
</dbReference>
<dbReference type="InterPro" id="IPR036388">
    <property type="entry name" value="WH-like_DNA-bd_sf"/>
</dbReference>
<evidence type="ECO:0000313" key="7">
    <source>
        <dbReference type="Proteomes" id="UP000001593"/>
    </source>
</evidence>
<accession>A7SFW1</accession>
<sequence length="968" mass="111096">DLMVNMVYLQNELVFKKVHPHVVRQICFYAYYEDLEPGTVLYRQDAKGLNWYAILTGSVNICVSQTSKIEDAVTLCCLGPGSTFGESVLDGSPRTATAITNDYCELLCVNGEYLKTIFQQNRRYLVGIELPGEQCNTVEVTEADGESTLKLELQLKLSQIMLNAAVVLHNKMVKSAPHLFKERSCNSGTFPDCFAGSEAVDWLLDSSRQVHSRFHAVSVFQALLEEGRDHHNLDQRDHHYRNQCDHHYRDQRDHITVTSVTIITVTSVTIITATSVTIITVTSVTIIGVISVPNARSQEDVDTIYEELLRIKSLSYISSTVKKEMAAAVVLESCEHKGTVLFNQGDEGDSWYIILKGSVNVVVLGKGIVCQLHTWDDFGRLSLVNNAPRAASIETCEDNCHFLRVSKETFDNILKDVESSSLVLKEHGSDVLVLEEFKDRVPVNEKGQFKEKSYYAVMAGTASKMVDYLLQIPTNKETEKIVNNVFLYRHRSPSQRSLSLSFSTHQHHHQNNYYHHHHHHHHQHRHLQRMLRVSWEFRGSKGLFMTSAEDFCIRRLVYTFLAHSCNTAFLCYILENRPTMKKSRHMFQRNIVFQRRTMSFSSRRGGTADLKQPRRSKMTPIEKDDYVTFRVYCADHTYSTVRMRYGDTAQMIVDTAKERLLLGDDCVLCEVKSSGERLVFQGNEISVITRISINSKLFIAPKEHIDSLTPLMEQEGPECGTRLIEVISSREIAYYLTQYEYELFERCNIYEFIYQSFDREKFGQISANLDICLSRFNEVHYWVITEICLATQLSKRVFLLKKFIKIASYCKDYKNLNSAFAIIMALNCAAISRLTQTWEKIPNKYKKLYRELDAILDPSGNHRVYRLVVAKMKPPVIPFMVLIMKDITIINYGNKTFVNELVNFEKMRMITISLRLVEYCRSAPFDTPAPSSLKIPSEVPSYVRNLQVIDNGKTLTQLSYRLEPPTNN</sequence>
<dbReference type="SUPFAM" id="SSF54236">
    <property type="entry name" value="Ubiquitin-like"/>
    <property type="match status" value="1"/>
</dbReference>
<dbReference type="Gene3D" id="2.60.120.10">
    <property type="entry name" value="Jelly Rolls"/>
    <property type="match status" value="2"/>
</dbReference>
<dbReference type="Gene3D" id="1.10.840.10">
    <property type="entry name" value="Ras guanine-nucleotide exchange factors catalytic domain"/>
    <property type="match status" value="1"/>
</dbReference>
<dbReference type="STRING" id="45351.A7SFW1"/>
<feature type="domain" description="DEP" evidence="5">
    <location>
        <begin position="189"/>
        <end position="250"/>
    </location>
</feature>
<dbReference type="PROSITE" id="PS50009">
    <property type="entry name" value="RASGEF_CAT"/>
    <property type="match status" value="1"/>
</dbReference>
<dbReference type="Pfam" id="PF00027">
    <property type="entry name" value="cNMP_binding"/>
    <property type="match status" value="2"/>
</dbReference>
<dbReference type="InterPro" id="IPR014710">
    <property type="entry name" value="RmlC-like_jellyroll"/>
</dbReference>
<dbReference type="InterPro" id="IPR018490">
    <property type="entry name" value="cNMP-bd_dom_sf"/>
</dbReference>
<dbReference type="InterPro" id="IPR019804">
    <property type="entry name" value="Ras_G-nucl-exch_fac_CS"/>
</dbReference>
<dbReference type="Gene3D" id="3.10.20.90">
    <property type="entry name" value="Phosphatidylinositol 3-kinase Catalytic Subunit, Chain A, domain 1"/>
    <property type="match status" value="1"/>
</dbReference>
<organism evidence="6 7">
    <name type="scientific">Nematostella vectensis</name>
    <name type="common">Starlet sea anemone</name>
    <dbReference type="NCBI Taxonomy" id="45351"/>
    <lineage>
        <taxon>Eukaryota</taxon>
        <taxon>Metazoa</taxon>
        <taxon>Cnidaria</taxon>
        <taxon>Anthozoa</taxon>
        <taxon>Hexacorallia</taxon>
        <taxon>Actiniaria</taxon>
        <taxon>Edwardsiidae</taxon>
        <taxon>Nematostella</taxon>
    </lineage>
</organism>
<dbReference type="InterPro" id="IPR023578">
    <property type="entry name" value="Ras_GEF_dom_sf"/>
</dbReference>
<dbReference type="SMART" id="SM00100">
    <property type="entry name" value="cNMP"/>
    <property type="match status" value="2"/>
</dbReference>
<dbReference type="HOGENOM" id="CLU_006829_1_0_1"/>
<dbReference type="PANTHER" id="PTHR23113">
    <property type="entry name" value="GUANINE NUCLEOTIDE EXCHANGE FACTOR"/>
    <property type="match status" value="1"/>
</dbReference>
<name>A7SFW1_NEMVE</name>
<gene>
    <name evidence="6" type="ORF">NEMVEDRAFT_v1g116759</name>
</gene>
<dbReference type="SMART" id="SM00049">
    <property type="entry name" value="DEP"/>
    <property type="match status" value="1"/>
</dbReference>
<dbReference type="InterPro" id="IPR036390">
    <property type="entry name" value="WH_DNA-bd_sf"/>
</dbReference>
<dbReference type="InterPro" id="IPR029071">
    <property type="entry name" value="Ubiquitin-like_domsf"/>
</dbReference>
<dbReference type="Pfam" id="PF00610">
    <property type="entry name" value="DEP"/>
    <property type="match status" value="1"/>
</dbReference>
<dbReference type="PROSITE" id="PS00720">
    <property type="entry name" value="RASGEF"/>
    <property type="match status" value="1"/>
</dbReference>
<proteinExistence type="predicted"/>
<feature type="domain" description="Cyclic nucleotide-binding" evidence="4">
    <location>
        <begin position="313"/>
        <end position="414"/>
    </location>
</feature>
<evidence type="ECO:0000313" key="6">
    <source>
        <dbReference type="EMBL" id="EDO37398.1"/>
    </source>
</evidence>
<dbReference type="Gene3D" id="1.10.10.10">
    <property type="entry name" value="Winged helix-like DNA-binding domain superfamily/Winged helix DNA-binding domain"/>
    <property type="match status" value="1"/>
</dbReference>
<evidence type="ECO:0000259" key="4">
    <source>
        <dbReference type="PROSITE" id="PS50042"/>
    </source>
</evidence>
<feature type="non-terminal residue" evidence="6">
    <location>
        <position position="1"/>
    </location>
</feature>